<organism evidence="2 3">
    <name type="scientific">Stutzerimonas frequens</name>
    <dbReference type="NCBI Taxonomy" id="2968969"/>
    <lineage>
        <taxon>Bacteria</taxon>
        <taxon>Pseudomonadati</taxon>
        <taxon>Pseudomonadota</taxon>
        <taxon>Gammaproteobacteria</taxon>
        <taxon>Pseudomonadales</taxon>
        <taxon>Pseudomonadaceae</taxon>
        <taxon>Stutzerimonas</taxon>
    </lineage>
</organism>
<proteinExistence type="predicted"/>
<name>A0ABX6XYD2_9GAMM</name>
<evidence type="ECO:0000313" key="3">
    <source>
        <dbReference type="Proteomes" id="UP000595058"/>
    </source>
</evidence>
<feature type="transmembrane region" description="Helical" evidence="1">
    <location>
        <begin position="65"/>
        <end position="86"/>
    </location>
</feature>
<dbReference type="EMBL" id="CP065720">
    <property type="protein sequence ID" value="QPT19009.1"/>
    <property type="molecule type" value="Genomic_DNA"/>
</dbReference>
<dbReference type="GeneID" id="75212947"/>
<keyword evidence="1" id="KW-0472">Membrane</keyword>
<dbReference type="RefSeq" id="WP_102839351.1">
    <property type="nucleotide sequence ID" value="NZ_CP065720.1"/>
</dbReference>
<dbReference type="Proteomes" id="UP000595058">
    <property type="component" value="Chromosome"/>
</dbReference>
<keyword evidence="1" id="KW-0812">Transmembrane</keyword>
<protein>
    <submittedName>
        <fullName evidence="2">Uncharacterized protein</fullName>
    </submittedName>
</protein>
<gene>
    <name evidence="2" type="ORF">I6G34_06525</name>
</gene>
<evidence type="ECO:0000313" key="2">
    <source>
        <dbReference type="EMBL" id="QPT19009.1"/>
    </source>
</evidence>
<reference evidence="2 3" key="1">
    <citation type="submission" date="2020-12" db="EMBL/GenBank/DDBJ databases">
        <title>FDA dAtabase for Regulatory Grade micrObial Sequences (FDA-ARGOS): Supporting development and validation of Infectious Disease Dx tests.</title>
        <authorList>
            <person name="Sproer C."/>
            <person name="Gronow S."/>
            <person name="Severitt S."/>
            <person name="Schroder I."/>
            <person name="Tallon L."/>
            <person name="Sadzewicz L."/>
            <person name="Zhao X."/>
            <person name="Boylan J."/>
            <person name="Ott S."/>
            <person name="Bowen H."/>
            <person name="Vavikolanu K."/>
            <person name="Mehta A."/>
            <person name="Aluvathingal J."/>
            <person name="Nadendla S."/>
            <person name="Lowell S."/>
            <person name="Myers T."/>
            <person name="Yan Y."/>
            <person name="Sichtig H."/>
        </authorList>
    </citation>
    <scope>NUCLEOTIDE SEQUENCE [LARGE SCALE GENOMIC DNA]</scope>
    <source>
        <strain evidence="2 3">FDAARGOS_877</strain>
    </source>
</reference>
<evidence type="ECO:0000256" key="1">
    <source>
        <dbReference type="SAM" id="Phobius"/>
    </source>
</evidence>
<sequence>MKIDQITIGLDWLHERLPRASLWTFRTAAVLLAIGMIHIAAAAMNDGYTARVLEQYARAEAERSILALPLGHILGSVGVIMLWLWVPMILTRLLLGLRARLWRRAGQ</sequence>
<keyword evidence="1" id="KW-1133">Transmembrane helix</keyword>
<keyword evidence="3" id="KW-1185">Reference proteome</keyword>
<feature type="transmembrane region" description="Helical" evidence="1">
    <location>
        <begin position="20"/>
        <end position="44"/>
    </location>
</feature>
<accession>A0ABX6XYD2</accession>